<proteinExistence type="predicted"/>
<dbReference type="InterPro" id="IPR045601">
    <property type="entry name" value="DUF6455"/>
</dbReference>
<evidence type="ECO:0000313" key="2">
    <source>
        <dbReference type="EMBL" id="ART99814.1"/>
    </source>
</evidence>
<dbReference type="STRING" id="1122181.GCA_000382265_03253"/>
<dbReference type="KEGG" id="lvs:LOKVESSMR4R_00476"/>
<evidence type="ECO:0000313" key="3">
    <source>
        <dbReference type="Proteomes" id="UP000195273"/>
    </source>
</evidence>
<dbReference type="AlphaFoldDB" id="A0A1Y0E887"/>
<evidence type="ECO:0000259" key="1">
    <source>
        <dbReference type="Pfam" id="PF20056"/>
    </source>
</evidence>
<accession>A0A1Y0E887</accession>
<dbReference type="EMBL" id="CP021431">
    <property type="protein sequence ID" value="ART99814.1"/>
    <property type="molecule type" value="Genomic_DNA"/>
</dbReference>
<keyword evidence="3" id="KW-1185">Reference proteome</keyword>
<feature type="domain" description="DUF6455" evidence="1">
    <location>
        <begin position="1"/>
        <end position="82"/>
    </location>
</feature>
<sequence length="87" mass="9526">MQILGDMRAHFLRVIKMSKACGVDLSTALDARQIAAPEYADMVTRCRGCSQVGKCDKLLAAIPALPQAPDYCENRDEFAKLRGVQAL</sequence>
<protein>
    <recommendedName>
        <fullName evidence="1">DUF6455 domain-containing protein</fullName>
    </recommendedName>
</protein>
<organism evidence="2 3">
    <name type="scientific">Yoonia vestfoldensis</name>
    <dbReference type="NCBI Taxonomy" id="245188"/>
    <lineage>
        <taxon>Bacteria</taxon>
        <taxon>Pseudomonadati</taxon>
        <taxon>Pseudomonadota</taxon>
        <taxon>Alphaproteobacteria</taxon>
        <taxon>Rhodobacterales</taxon>
        <taxon>Paracoccaceae</taxon>
        <taxon>Yoonia</taxon>
    </lineage>
</organism>
<name>A0A1Y0E887_9RHOB</name>
<dbReference type="Pfam" id="PF20056">
    <property type="entry name" value="DUF6455"/>
    <property type="match status" value="1"/>
</dbReference>
<gene>
    <name evidence="2" type="ORF">LOKVESSMR4R_00476</name>
</gene>
<dbReference type="OrthoDB" id="7689275at2"/>
<reference evidence="2 3" key="1">
    <citation type="submission" date="2017-05" db="EMBL/GenBank/DDBJ databases">
        <title>Genome Sequence of Loktanella vestfoldensis Strain SMR4r Isolated from a Culture of the Diatom Skeletonema marinoi.</title>
        <authorList>
            <person name="Topel M."/>
            <person name="Pinder M.I.M."/>
            <person name="Johansson O.N."/>
            <person name="Kourtchenko O."/>
            <person name="Godhe A."/>
            <person name="Clarke A.K."/>
        </authorList>
    </citation>
    <scope>NUCLEOTIDE SEQUENCE [LARGE SCALE GENOMIC DNA]</scope>
    <source>
        <strain evidence="2 3">SMR4r</strain>
    </source>
</reference>
<dbReference type="Proteomes" id="UP000195273">
    <property type="component" value="Chromosome"/>
</dbReference>